<evidence type="ECO:0000313" key="2">
    <source>
        <dbReference type="Proteomes" id="UP001180020"/>
    </source>
</evidence>
<dbReference type="AlphaFoldDB" id="A0AAV9E489"/>
<dbReference type="Proteomes" id="UP001180020">
    <property type="component" value="Unassembled WGS sequence"/>
</dbReference>
<keyword evidence="2" id="KW-1185">Reference proteome</keyword>
<accession>A0AAV9E489</accession>
<protein>
    <submittedName>
        <fullName evidence="1">Uncharacterized protein</fullName>
    </submittedName>
</protein>
<evidence type="ECO:0000313" key="1">
    <source>
        <dbReference type="EMBL" id="KAK1307906.1"/>
    </source>
</evidence>
<proteinExistence type="predicted"/>
<gene>
    <name evidence="1" type="ORF">QJS10_CPA09g01371</name>
</gene>
<organism evidence="1 2">
    <name type="scientific">Acorus calamus</name>
    <name type="common">Sweet flag</name>
    <dbReference type="NCBI Taxonomy" id="4465"/>
    <lineage>
        <taxon>Eukaryota</taxon>
        <taxon>Viridiplantae</taxon>
        <taxon>Streptophyta</taxon>
        <taxon>Embryophyta</taxon>
        <taxon>Tracheophyta</taxon>
        <taxon>Spermatophyta</taxon>
        <taxon>Magnoliopsida</taxon>
        <taxon>Liliopsida</taxon>
        <taxon>Acoraceae</taxon>
        <taxon>Acorus</taxon>
    </lineage>
</organism>
<reference evidence="1" key="2">
    <citation type="submission" date="2023-06" db="EMBL/GenBank/DDBJ databases">
        <authorList>
            <person name="Ma L."/>
            <person name="Liu K.-W."/>
            <person name="Li Z."/>
            <person name="Hsiao Y.-Y."/>
            <person name="Qi Y."/>
            <person name="Fu T."/>
            <person name="Tang G."/>
            <person name="Zhang D."/>
            <person name="Sun W.-H."/>
            <person name="Liu D.-K."/>
            <person name="Li Y."/>
            <person name="Chen G.-Z."/>
            <person name="Liu X.-D."/>
            <person name="Liao X.-Y."/>
            <person name="Jiang Y.-T."/>
            <person name="Yu X."/>
            <person name="Hao Y."/>
            <person name="Huang J."/>
            <person name="Zhao X.-W."/>
            <person name="Ke S."/>
            <person name="Chen Y.-Y."/>
            <person name="Wu W.-L."/>
            <person name="Hsu J.-L."/>
            <person name="Lin Y.-F."/>
            <person name="Huang M.-D."/>
            <person name="Li C.-Y."/>
            <person name="Huang L."/>
            <person name="Wang Z.-W."/>
            <person name="Zhao X."/>
            <person name="Zhong W.-Y."/>
            <person name="Peng D.-H."/>
            <person name="Ahmad S."/>
            <person name="Lan S."/>
            <person name="Zhang J.-S."/>
            <person name="Tsai W.-C."/>
            <person name="Van De Peer Y."/>
            <person name="Liu Z.-J."/>
        </authorList>
    </citation>
    <scope>NUCLEOTIDE SEQUENCE</scope>
    <source>
        <strain evidence="1">CP</strain>
        <tissue evidence="1">Leaves</tissue>
    </source>
</reference>
<name>A0AAV9E489_ACOCL</name>
<dbReference type="EMBL" id="JAUJYO010000009">
    <property type="protein sequence ID" value="KAK1307906.1"/>
    <property type="molecule type" value="Genomic_DNA"/>
</dbReference>
<comment type="caution">
    <text evidence="1">The sequence shown here is derived from an EMBL/GenBank/DDBJ whole genome shotgun (WGS) entry which is preliminary data.</text>
</comment>
<reference evidence="1" key="1">
    <citation type="journal article" date="2023" name="Nat. Commun.">
        <title>Diploid and tetraploid genomes of Acorus and the evolution of monocots.</title>
        <authorList>
            <person name="Ma L."/>
            <person name="Liu K.W."/>
            <person name="Li Z."/>
            <person name="Hsiao Y.Y."/>
            <person name="Qi Y."/>
            <person name="Fu T."/>
            <person name="Tang G.D."/>
            <person name="Zhang D."/>
            <person name="Sun W.H."/>
            <person name="Liu D.K."/>
            <person name="Li Y."/>
            <person name="Chen G.Z."/>
            <person name="Liu X.D."/>
            <person name="Liao X.Y."/>
            <person name="Jiang Y.T."/>
            <person name="Yu X."/>
            <person name="Hao Y."/>
            <person name="Huang J."/>
            <person name="Zhao X.W."/>
            <person name="Ke S."/>
            <person name="Chen Y.Y."/>
            <person name="Wu W.L."/>
            <person name="Hsu J.L."/>
            <person name="Lin Y.F."/>
            <person name="Huang M.D."/>
            <person name="Li C.Y."/>
            <person name="Huang L."/>
            <person name="Wang Z.W."/>
            <person name="Zhao X."/>
            <person name="Zhong W.Y."/>
            <person name="Peng D.H."/>
            <person name="Ahmad S."/>
            <person name="Lan S."/>
            <person name="Zhang J.S."/>
            <person name="Tsai W.C."/>
            <person name="Van de Peer Y."/>
            <person name="Liu Z.J."/>
        </authorList>
    </citation>
    <scope>NUCLEOTIDE SEQUENCE</scope>
    <source>
        <strain evidence="1">CP</strain>
    </source>
</reference>
<sequence length="130" mass="14764">MSLQGPVRHVVVDEQPLRSLATEPAEAEEVHVLYQPHRENLHPDFTATTVESGKAPLYTEPKPPLPNLSEKFIVTCSRSRYLNVDNEFLLNSNVVCVHWNRSFQMKKTSKPIIATHPIMIPTSVPELIRL</sequence>